<proteinExistence type="predicted"/>
<keyword evidence="2" id="KW-1185">Reference proteome</keyword>
<organism evidence="1 2">
    <name type="scientific">Scortum barcoo</name>
    <name type="common">barcoo grunter</name>
    <dbReference type="NCBI Taxonomy" id="214431"/>
    <lineage>
        <taxon>Eukaryota</taxon>
        <taxon>Metazoa</taxon>
        <taxon>Chordata</taxon>
        <taxon>Craniata</taxon>
        <taxon>Vertebrata</taxon>
        <taxon>Euteleostomi</taxon>
        <taxon>Actinopterygii</taxon>
        <taxon>Neopterygii</taxon>
        <taxon>Teleostei</taxon>
        <taxon>Neoteleostei</taxon>
        <taxon>Acanthomorphata</taxon>
        <taxon>Eupercaria</taxon>
        <taxon>Centrarchiformes</taxon>
        <taxon>Terapontoidei</taxon>
        <taxon>Terapontidae</taxon>
        <taxon>Scortum</taxon>
    </lineage>
</organism>
<evidence type="ECO:0000313" key="1">
    <source>
        <dbReference type="EMBL" id="KAI3364583.1"/>
    </source>
</evidence>
<dbReference type="EMBL" id="CM041543">
    <property type="protein sequence ID" value="KAI3364583.1"/>
    <property type="molecule type" value="Genomic_DNA"/>
</dbReference>
<reference evidence="1" key="1">
    <citation type="submission" date="2022-04" db="EMBL/GenBank/DDBJ databases">
        <title>Jade perch genome.</title>
        <authorList>
            <person name="Chao B."/>
        </authorList>
    </citation>
    <scope>NUCLEOTIDE SEQUENCE</scope>
    <source>
        <strain evidence="1">CB-2022</strain>
    </source>
</reference>
<comment type="caution">
    <text evidence="1">The sequence shown here is derived from an EMBL/GenBank/DDBJ whole genome shotgun (WGS) entry which is preliminary data.</text>
</comment>
<gene>
    <name evidence="1" type="ORF">L3Q82_011356</name>
</gene>
<sequence>MSDFRWIQTSIFLVLLHLTVGAAQFSSFTVRDEDEVTLPCENMLKDQDSCSRTTWLFSFFTKTAAKELKVTVEDVGLYTCRRLRSGRHRDTDVYLSLINMSEFKDADEVMLYCSVSTYGGCGHTMKWLYEGNDVAKDSKDVNTSRSDCSATVSFSTSHLIYTSNYRESFKCQVTDGYTGEVQLFPFSPQSSGEKPGKGAIPTRPRSSTPTTTILMQEDGCSVVSAVWLTAKICAKHTSCSSDFLFITFYSDVIFPFHGSYRLFCSELHHVGHACWLNSSSLLRSLFFSSELQESRDHLMTTLSERENKRQKKERHKRITMVEFKWIKTSLFLIALLQFTGCSALNYIMLVMRVAELVLITAITVLLIRAAGKQRPPDDNTVLNCVRSRTVKRSGAAASQEQHGEDEHEGVVNYENVGDLSASVRLPLINNFNINSTEK</sequence>
<protein>
    <submittedName>
        <fullName evidence="1">Uncharacterized protein</fullName>
    </submittedName>
</protein>
<accession>A0ACB8WCU1</accession>
<dbReference type="Proteomes" id="UP000831701">
    <property type="component" value="Chromosome 13"/>
</dbReference>
<evidence type="ECO:0000313" key="2">
    <source>
        <dbReference type="Proteomes" id="UP000831701"/>
    </source>
</evidence>
<name>A0ACB8WCU1_9TELE</name>